<proteinExistence type="predicted"/>
<name>A0ABP3WP68_9GAMM</name>
<gene>
    <name evidence="1" type="ORF">GCM10009111_34800</name>
</gene>
<evidence type="ECO:0008006" key="3">
    <source>
        <dbReference type="Google" id="ProtNLM"/>
    </source>
</evidence>
<dbReference type="RefSeq" id="WP_343819106.1">
    <property type="nucleotide sequence ID" value="NZ_BAAAFA010000019.1"/>
</dbReference>
<evidence type="ECO:0000313" key="2">
    <source>
        <dbReference type="Proteomes" id="UP001500021"/>
    </source>
</evidence>
<reference evidence="2" key="1">
    <citation type="journal article" date="2019" name="Int. J. Syst. Evol. Microbiol.">
        <title>The Global Catalogue of Microorganisms (GCM) 10K type strain sequencing project: providing services to taxonomists for standard genome sequencing and annotation.</title>
        <authorList>
            <consortium name="The Broad Institute Genomics Platform"/>
            <consortium name="The Broad Institute Genome Sequencing Center for Infectious Disease"/>
            <person name="Wu L."/>
            <person name="Ma J."/>
        </authorList>
    </citation>
    <scope>NUCLEOTIDE SEQUENCE [LARGE SCALE GENOMIC DNA]</scope>
    <source>
        <strain evidence="2">JCM 15608</strain>
    </source>
</reference>
<sequence>MNLSEQKKHIVFTLTPIFISCIEEVKYQHSDIYAIAIHCGSGFSSLGFAASTLQHLNEQKLKHPKEYWSILEYSVSEWEFVNYQYDKFIDLNQYIDELLEEFYEEDLTDDEINSFFSDVCLEVLNKTQVTLSSNDVLLSLQFSDPSDSGIAIMKTIYEALHITPKADKFLPFLSSLAS</sequence>
<accession>A0ABP3WP68</accession>
<protein>
    <recommendedName>
        <fullName evidence="3">DUF4303 domain-containing protein</fullName>
    </recommendedName>
</protein>
<dbReference type="EMBL" id="BAAAFA010000019">
    <property type="protein sequence ID" value="GAA0824212.1"/>
    <property type="molecule type" value="Genomic_DNA"/>
</dbReference>
<organism evidence="1 2">
    <name type="scientific">Colwellia asteriadis</name>
    <dbReference type="NCBI Taxonomy" id="517723"/>
    <lineage>
        <taxon>Bacteria</taxon>
        <taxon>Pseudomonadati</taxon>
        <taxon>Pseudomonadota</taxon>
        <taxon>Gammaproteobacteria</taxon>
        <taxon>Alteromonadales</taxon>
        <taxon>Colwelliaceae</taxon>
        <taxon>Colwellia</taxon>
    </lineage>
</organism>
<dbReference type="InterPro" id="IPR025409">
    <property type="entry name" value="DUF4303"/>
</dbReference>
<comment type="caution">
    <text evidence="1">The sequence shown here is derived from an EMBL/GenBank/DDBJ whole genome shotgun (WGS) entry which is preliminary data.</text>
</comment>
<keyword evidence="2" id="KW-1185">Reference proteome</keyword>
<dbReference type="Pfam" id="PF14136">
    <property type="entry name" value="DUF4303"/>
    <property type="match status" value="1"/>
</dbReference>
<dbReference type="PROSITE" id="PS51257">
    <property type="entry name" value="PROKAR_LIPOPROTEIN"/>
    <property type="match status" value="1"/>
</dbReference>
<evidence type="ECO:0000313" key="1">
    <source>
        <dbReference type="EMBL" id="GAA0824212.1"/>
    </source>
</evidence>
<dbReference type="Proteomes" id="UP001500021">
    <property type="component" value="Unassembled WGS sequence"/>
</dbReference>